<evidence type="ECO:0000313" key="3">
    <source>
        <dbReference type="Proteomes" id="UP000749646"/>
    </source>
</evidence>
<sequence>EEWLVQRMRKRPQATSKNKAIQELYGNDGRKMMSIPRVVDDYHHHMGGVDTADQLRQYYTVQMRKSRTWMPLFLWLLDTSINAYIMWTIQHGSKSNTCHREFRLKLVNEFVELSYKLERAQETLDKSISLKYIQTYITTNKITCPARSGFTQMHYPIQKAEDEDYDKENLANQDRPNNASNRMQCEWCRYKSLKAGRKRASQPENASHARCLFAYHRASNLIIRMSLDA</sequence>
<dbReference type="InterPro" id="IPR029526">
    <property type="entry name" value="PGBD"/>
</dbReference>
<dbReference type="PANTHER" id="PTHR46599">
    <property type="entry name" value="PIGGYBAC TRANSPOSABLE ELEMENT-DERIVED PROTEIN 4"/>
    <property type="match status" value="1"/>
</dbReference>
<protein>
    <recommendedName>
        <fullName evidence="1">PiggyBac transposable element-derived protein domain-containing protein</fullName>
    </recommendedName>
</protein>
<reference evidence="2" key="1">
    <citation type="journal article" date="2020" name="Fungal Divers.">
        <title>Resolving the Mortierellaceae phylogeny through synthesis of multi-gene phylogenetics and phylogenomics.</title>
        <authorList>
            <person name="Vandepol N."/>
            <person name="Liber J."/>
            <person name="Desiro A."/>
            <person name="Na H."/>
            <person name="Kennedy M."/>
            <person name="Barry K."/>
            <person name="Grigoriev I.V."/>
            <person name="Miller A.N."/>
            <person name="O'Donnell K."/>
            <person name="Stajich J.E."/>
            <person name="Bonito G."/>
        </authorList>
    </citation>
    <scope>NUCLEOTIDE SEQUENCE</scope>
    <source>
        <strain evidence="2">MES-2147</strain>
    </source>
</reference>
<name>A0A9P6J5A6_9FUNG</name>
<dbReference type="AlphaFoldDB" id="A0A9P6J5A6"/>
<dbReference type="Proteomes" id="UP000749646">
    <property type="component" value="Unassembled WGS sequence"/>
</dbReference>
<comment type="caution">
    <text evidence="2">The sequence shown here is derived from an EMBL/GenBank/DDBJ whole genome shotgun (WGS) entry which is preliminary data.</text>
</comment>
<dbReference type="Pfam" id="PF13843">
    <property type="entry name" value="DDE_Tnp_1_7"/>
    <property type="match status" value="1"/>
</dbReference>
<keyword evidence="3" id="KW-1185">Reference proteome</keyword>
<dbReference type="EMBL" id="JAAAHW010006352">
    <property type="protein sequence ID" value="KAF9962824.1"/>
    <property type="molecule type" value="Genomic_DNA"/>
</dbReference>
<feature type="non-terminal residue" evidence="2">
    <location>
        <position position="1"/>
    </location>
</feature>
<dbReference type="OrthoDB" id="2431486at2759"/>
<dbReference type="PANTHER" id="PTHR46599:SF3">
    <property type="entry name" value="PIGGYBAC TRANSPOSABLE ELEMENT-DERIVED PROTEIN 4"/>
    <property type="match status" value="1"/>
</dbReference>
<evidence type="ECO:0000313" key="2">
    <source>
        <dbReference type="EMBL" id="KAF9962824.1"/>
    </source>
</evidence>
<feature type="domain" description="PiggyBac transposable element-derived protein" evidence="1">
    <location>
        <begin position="28"/>
        <end position="83"/>
    </location>
</feature>
<proteinExistence type="predicted"/>
<accession>A0A9P6J5A6</accession>
<gene>
    <name evidence="2" type="ORF">BGZ65_007774</name>
</gene>
<evidence type="ECO:0000259" key="1">
    <source>
        <dbReference type="Pfam" id="PF13843"/>
    </source>
</evidence>
<organism evidence="2 3">
    <name type="scientific">Modicella reniformis</name>
    <dbReference type="NCBI Taxonomy" id="1440133"/>
    <lineage>
        <taxon>Eukaryota</taxon>
        <taxon>Fungi</taxon>
        <taxon>Fungi incertae sedis</taxon>
        <taxon>Mucoromycota</taxon>
        <taxon>Mortierellomycotina</taxon>
        <taxon>Mortierellomycetes</taxon>
        <taxon>Mortierellales</taxon>
        <taxon>Mortierellaceae</taxon>
        <taxon>Modicella</taxon>
    </lineage>
</organism>